<evidence type="ECO:0000313" key="1">
    <source>
        <dbReference type="EMBL" id="CAK5076450.1"/>
    </source>
</evidence>
<dbReference type="Proteomes" id="UP001497535">
    <property type="component" value="Unassembled WGS sequence"/>
</dbReference>
<proteinExistence type="predicted"/>
<name>A0ACB0ZE30_MELEN</name>
<evidence type="ECO:0000313" key="2">
    <source>
        <dbReference type="Proteomes" id="UP001497535"/>
    </source>
</evidence>
<organism evidence="1 2">
    <name type="scientific">Meloidogyne enterolobii</name>
    <name type="common">Root-knot nematode worm</name>
    <name type="synonym">Meloidogyne mayaguensis</name>
    <dbReference type="NCBI Taxonomy" id="390850"/>
    <lineage>
        <taxon>Eukaryota</taxon>
        <taxon>Metazoa</taxon>
        <taxon>Ecdysozoa</taxon>
        <taxon>Nematoda</taxon>
        <taxon>Chromadorea</taxon>
        <taxon>Rhabditida</taxon>
        <taxon>Tylenchina</taxon>
        <taxon>Tylenchomorpha</taxon>
        <taxon>Tylenchoidea</taxon>
        <taxon>Meloidogynidae</taxon>
        <taxon>Meloidogyninae</taxon>
        <taxon>Meloidogyne</taxon>
    </lineage>
</organism>
<keyword evidence="2" id="KW-1185">Reference proteome</keyword>
<comment type="caution">
    <text evidence="1">The sequence shown here is derived from an EMBL/GenBank/DDBJ whole genome shotgun (WGS) entry which is preliminary data.</text>
</comment>
<protein>
    <submittedName>
        <fullName evidence="1">Uncharacterized protein</fullName>
    </submittedName>
</protein>
<reference evidence="1" key="1">
    <citation type="submission" date="2023-11" db="EMBL/GenBank/DDBJ databases">
        <authorList>
            <person name="Poullet M."/>
        </authorList>
    </citation>
    <scope>NUCLEOTIDE SEQUENCE</scope>
    <source>
        <strain evidence="1">E1834</strain>
    </source>
</reference>
<accession>A0ACB0ZE30</accession>
<sequence length="147" mass="17101">MKLKKGKEEFSQINWKSKKLSEQVNSSLNQSILLLANIKIIQIPQTIKINKINILFNELNNYFNYSSFDEFKLNILIKENSQLINKSNEEINLINKLIEGGGNNSFEKINVYLNKSQNYFNLAVNAFNQTKNIWNVLNGLKEFLILN</sequence>
<dbReference type="EMBL" id="CAVMJV010000030">
    <property type="protein sequence ID" value="CAK5076450.1"/>
    <property type="molecule type" value="Genomic_DNA"/>
</dbReference>
<gene>
    <name evidence="1" type="ORF">MENTE1834_LOCUS23316</name>
</gene>